<proteinExistence type="predicted"/>
<accession>A0ABR2MFS8</accession>
<name>A0ABR2MFS8_9ASPA</name>
<dbReference type="Proteomes" id="UP001412067">
    <property type="component" value="Unassembled WGS sequence"/>
</dbReference>
<evidence type="ECO:0000313" key="2">
    <source>
        <dbReference type="Proteomes" id="UP001412067"/>
    </source>
</evidence>
<sequence>MLFLSRLLQLKLTTDNLELTSAIAPVSGNAPVPIIGTITLPITLEEAHGQATYDLQFVVIKADPDYTAILQQSLMDVFQSHSRHFHP</sequence>
<protein>
    <submittedName>
        <fullName evidence="1">Uncharacterized protein</fullName>
    </submittedName>
</protein>
<keyword evidence="2" id="KW-1185">Reference proteome</keyword>
<evidence type="ECO:0000313" key="1">
    <source>
        <dbReference type="EMBL" id="KAK8962434.1"/>
    </source>
</evidence>
<reference evidence="1 2" key="1">
    <citation type="journal article" date="2022" name="Nat. Plants">
        <title>Genomes of leafy and leafless Platanthera orchids illuminate the evolution of mycoheterotrophy.</title>
        <authorList>
            <person name="Li M.H."/>
            <person name="Liu K.W."/>
            <person name="Li Z."/>
            <person name="Lu H.C."/>
            <person name="Ye Q.L."/>
            <person name="Zhang D."/>
            <person name="Wang J.Y."/>
            <person name="Li Y.F."/>
            <person name="Zhong Z.M."/>
            <person name="Liu X."/>
            <person name="Yu X."/>
            <person name="Liu D.K."/>
            <person name="Tu X.D."/>
            <person name="Liu B."/>
            <person name="Hao Y."/>
            <person name="Liao X.Y."/>
            <person name="Jiang Y.T."/>
            <person name="Sun W.H."/>
            <person name="Chen J."/>
            <person name="Chen Y.Q."/>
            <person name="Ai Y."/>
            <person name="Zhai J.W."/>
            <person name="Wu S.S."/>
            <person name="Zhou Z."/>
            <person name="Hsiao Y.Y."/>
            <person name="Wu W.L."/>
            <person name="Chen Y.Y."/>
            <person name="Lin Y.F."/>
            <person name="Hsu J.L."/>
            <person name="Li C.Y."/>
            <person name="Wang Z.W."/>
            <person name="Zhao X."/>
            <person name="Zhong W.Y."/>
            <person name="Ma X.K."/>
            <person name="Ma L."/>
            <person name="Huang J."/>
            <person name="Chen G.Z."/>
            <person name="Huang M.Z."/>
            <person name="Huang L."/>
            <person name="Peng D.H."/>
            <person name="Luo Y.B."/>
            <person name="Zou S.Q."/>
            <person name="Chen S.P."/>
            <person name="Lan S."/>
            <person name="Tsai W.C."/>
            <person name="Van de Peer Y."/>
            <person name="Liu Z.J."/>
        </authorList>
    </citation>
    <scope>NUCLEOTIDE SEQUENCE [LARGE SCALE GENOMIC DNA]</scope>
    <source>
        <strain evidence="1">Lor288</strain>
    </source>
</reference>
<dbReference type="EMBL" id="JBBWWR010000008">
    <property type="protein sequence ID" value="KAK8962434.1"/>
    <property type="molecule type" value="Genomic_DNA"/>
</dbReference>
<gene>
    <name evidence="1" type="ORF">KSP40_PGU014059</name>
</gene>
<comment type="caution">
    <text evidence="1">The sequence shown here is derived from an EMBL/GenBank/DDBJ whole genome shotgun (WGS) entry which is preliminary data.</text>
</comment>
<organism evidence="1 2">
    <name type="scientific">Platanthera guangdongensis</name>
    <dbReference type="NCBI Taxonomy" id="2320717"/>
    <lineage>
        <taxon>Eukaryota</taxon>
        <taxon>Viridiplantae</taxon>
        <taxon>Streptophyta</taxon>
        <taxon>Embryophyta</taxon>
        <taxon>Tracheophyta</taxon>
        <taxon>Spermatophyta</taxon>
        <taxon>Magnoliopsida</taxon>
        <taxon>Liliopsida</taxon>
        <taxon>Asparagales</taxon>
        <taxon>Orchidaceae</taxon>
        <taxon>Orchidoideae</taxon>
        <taxon>Orchideae</taxon>
        <taxon>Orchidinae</taxon>
        <taxon>Platanthera</taxon>
    </lineage>
</organism>